<comment type="caution">
    <text evidence="1">The sequence shown here is derived from an EMBL/GenBank/DDBJ whole genome shotgun (WGS) entry which is preliminary data.</text>
</comment>
<gene>
    <name evidence="1" type="ORF">FN846DRAFT_896394</name>
</gene>
<protein>
    <submittedName>
        <fullName evidence="1">Uncharacterized protein</fullName>
    </submittedName>
</protein>
<dbReference type="InParanoid" id="A0A5J5EC78"/>
<proteinExistence type="predicted"/>
<dbReference type="Proteomes" id="UP000326924">
    <property type="component" value="Unassembled WGS sequence"/>
</dbReference>
<evidence type="ECO:0000313" key="1">
    <source>
        <dbReference type="EMBL" id="KAA8892964.1"/>
    </source>
</evidence>
<reference evidence="1 2" key="1">
    <citation type="submission" date="2019-09" db="EMBL/GenBank/DDBJ databases">
        <title>Draft genome of the ectomycorrhizal ascomycete Sphaerosporella brunnea.</title>
        <authorList>
            <consortium name="DOE Joint Genome Institute"/>
            <person name="Benucci G.M."/>
            <person name="Marozzi G."/>
            <person name="Antonielli L."/>
            <person name="Sanchez S."/>
            <person name="Marco P."/>
            <person name="Wang X."/>
            <person name="Falini L.B."/>
            <person name="Barry K."/>
            <person name="Haridas S."/>
            <person name="Lipzen A."/>
            <person name="Labutti K."/>
            <person name="Grigoriev I.V."/>
            <person name="Murat C."/>
            <person name="Martin F."/>
            <person name="Albertini E."/>
            <person name="Donnini D."/>
            <person name="Bonito G."/>
        </authorList>
    </citation>
    <scope>NUCLEOTIDE SEQUENCE [LARGE SCALE GENOMIC DNA]</scope>
    <source>
        <strain evidence="1 2">Sb_GMNB300</strain>
    </source>
</reference>
<dbReference type="EMBL" id="VXIS01000535">
    <property type="protein sequence ID" value="KAA8892964.1"/>
    <property type="molecule type" value="Genomic_DNA"/>
</dbReference>
<evidence type="ECO:0000313" key="2">
    <source>
        <dbReference type="Proteomes" id="UP000326924"/>
    </source>
</evidence>
<organism evidence="1 2">
    <name type="scientific">Sphaerosporella brunnea</name>
    <dbReference type="NCBI Taxonomy" id="1250544"/>
    <lineage>
        <taxon>Eukaryota</taxon>
        <taxon>Fungi</taxon>
        <taxon>Dikarya</taxon>
        <taxon>Ascomycota</taxon>
        <taxon>Pezizomycotina</taxon>
        <taxon>Pezizomycetes</taxon>
        <taxon>Pezizales</taxon>
        <taxon>Pyronemataceae</taxon>
        <taxon>Sphaerosporella</taxon>
    </lineage>
</organism>
<sequence length="202" mass="22283">MSRRSSTPNLKTEPTVTLYRGSDTGRAEKFIAAKNNKDVLKNLTPAGGGDFHQRSATEEGGVFSPASYWTDDPRFAKTWAASKNTDDGGAVIEIQVPISFLYGTDTIEYPEPKHNFITRVRADRMGEILPEPRFSGEQLKSVAIGPTPCIGYKAWKNMRADQATPGNMRLTVGPDGKYIKQYAIKGAALQALRKFSKNIRDP</sequence>
<dbReference type="AlphaFoldDB" id="A0A5J5EC78"/>
<name>A0A5J5EC78_9PEZI</name>
<accession>A0A5J5EC78</accession>
<keyword evidence="2" id="KW-1185">Reference proteome</keyword>